<feature type="domain" description="DUF4456" evidence="2">
    <location>
        <begin position="505"/>
        <end position="710"/>
    </location>
</feature>
<dbReference type="PANTHER" id="PTHR21444">
    <property type="entry name" value="COILED-COIL DOMAIN-CONTAINING PROTEIN 180"/>
    <property type="match status" value="1"/>
</dbReference>
<sequence>MDIKKTIRINFLDHLETWCEDAEERAKSVVSAKREELNSELDLRLHLHEPRSKRAEFDVHNVRAAELVMHSERVSRHCKGINQALTELKQRFGQMTEEHNQLALQFREDIEALEIVFINATKSSKLIALSNQLQIQQEKYMDKIRASLRQFRQHLDETLQMLRESNARFIKSFRVFSDGGNFCPEEIDEYRKKLEKMSQKIDSSEGFIMADLEGMESKRLEHASKVAREFEDRFKHHMVDLLFMEKIARWLTNTQVKIKAEVADSNSQAQRLAQHLDDLERKIDACERPNLDKEQITPSQLNDFIRTILDDFHGRSVYLDCQKEPSQRPSSATLQGNPALGARVAFLSDSIPPVSRPGKQPQEDPSVGVIKNILKTQKERARFGSEANPDGDTSGMTQQQVANLQSQNTAGNQYPDSKLRQPKLSEADTRLKTSSSKPGTASNSLSNEKVIRAQSGPHILASSLRSKPGKIDKKYYIFGEFHEEGEETNLIGRIKRILRESTDGLLSAAEVYYRQKGTRPVTRPQALQETLDDCAHVITQKLQSYHNQADEYHNQCLQEFRSQLSTLEDLVAHVPNCIIRELVQDSIAVARNEHQELKLDFDAKLNELDAQKRDNECELRPALGHPQKLASLESLCQREEQRREAFIQGVEEHAKKQQELAARQGREFLDSVARTSEQLLLQFDSLLTIDDVKKGRVPPVKFATSELLRRKYSGRPLDVEEETTKVTRGKNTWPGLPKNELVLPGSEQPVDRKASVSNIGSTGRRRSKMSLKRESTTTASVTTGKTTLGHTATAEARNVAFEQYKQYFKNVLVSIEEAKQMLLVTEQRWTENWAKSVEKIKALF</sequence>
<comment type="caution">
    <text evidence="3">The sequence shown here is derived from an EMBL/GenBank/DDBJ whole genome shotgun (WGS) entry which is preliminary data.</text>
</comment>
<dbReference type="EMBL" id="JAODUP010000021">
    <property type="protein sequence ID" value="KAK2168021.1"/>
    <property type="molecule type" value="Genomic_DNA"/>
</dbReference>
<protein>
    <recommendedName>
        <fullName evidence="2">DUF4456 domain-containing protein</fullName>
    </recommendedName>
</protein>
<evidence type="ECO:0000313" key="3">
    <source>
        <dbReference type="EMBL" id="KAK2168021.1"/>
    </source>
</evidence>
<dbReference type="Pfam" id="PF14644">
    <property type="entry name" value="DUF4456"/>
    <property type="match status" value="1"/>
</dbReference>
<feature type="compositionally biased region" description="Basic and acidic residues" evidence="1">
    <location>
        <begin position="417"/>
        <end position="431"/>
    </location>
</feature>
<dbReference type="Proteomes" id="UP001208570">
    <property type="component" value="Unassembled WGS sequence"/>
</dbReference>
<feature type="compositionally biased region" description="Polar residues" evidence="1">
    <location>
        <begin position="432"/>
        <end position="447"/>
    </location>
</feature>
<proteinExistence type="predicted"/>
<organism evidence="3 4">
    <name type="scientific">Paralvinella palmiformis</name>
    <dbReference type="NCBI Taxonomy" id="53620"/>
    <lineage>
        <taxon>Eukaryota</taxon>
        <taxon>Metazoa</taxon>
        <taxon>Spiralia</taxon>
        <taxon>Lophotrochozoa</taxon>
        <taxon>Annelida</taxon>
        <taxon>Polychaeta</taxon>
        <taxon>Sedentaria</taxon>
        <taxon>Canalipalpata</taxon>
        <taxon>Terebellida</taxon>
        <taxon>Terebelliformia</taxon>
        <taxon>Alvinellidae</taxon>
        <taxon>Paralvinella</taxon>
    </lineage>
</organism>
<dbReference type="PANTHER" id="PTHR21444:SF14">
    <property type="entry name" value="COILED-COIL DOMAIN-CONTAINING PROTEIN 180"/>
    <property type="match status" value="1"/>
</dbReference>
<keyword evidence="4" id="KW-1185">Reference proteome</keyword>
<feature type="region of interest" description="Disordered" evidence="1">
    <location>
        <begin position="723"/>
        <end position="781"/>
    </location>
</feature>
<reference evidence="3" key="1">
    <citation type="journal article" date="2023" name="Mol. Biol. Evol.">
        <title>Third-Generation Sequencing Reveals the Adaptive Role of the Epigenome in Three Deep-Sea Polychaetes.</title>
        <authorList>
            <person name="Perez M."/>
            <person name="Aroh O."/>
            <person name="Sun Y."/>
            <person name="Lan Y."/>
            <person name="Juniper S.K."/>
            <person name="Young C.R."/>
            <person name="Angers B."/>
            <person name="Qian P.Y."/>
        </authorList>
    </citation>
    <scope>NUCLEOTIDE SEQUENCE</scope>
    <source>
        <strain evidence="3">P08H-3</strain>
    </source>
</reference>
<feature type="region of interest" description="Disordered" evidence="1">
    <location>
        <begin position="407"/>
        <end position="449"/>
    </location>
</feature>
<name>A0AAD9KBA9_9ANNE</name>
<gene>
    <name evidence="3" type="ORF">LSH36_21g05004</name>
</gene>
<evidence type="ECO:0000259" key="2">
    <source>
        <dbReference type="Pfam" id="PF14644"/>
    </source>
</evidence>
<dbReference type="InterPro" id="IPR027914">
    <property type="entry name" value="DUF4456"/>
</dbReference>
<accession>A0AAD9KBA9</accession>
<evidence type="ECO:0000256" key="1">
    <source>
        <dbReference type="SAM" id="MobiDB-lite"/>
    </source>
</evidence>
<dbReference type="AlphaFoldDB" id="A0AAD9KBA9"/>
<evidence type="ECO:0000313" key="4">
    <source>
        <dbReference type="Proteomes" id="UP001208570"/>
    </source>
</evidence>